<dbReference type="GO" id="GO:0008934">
    <property type="term" value="F:inositol monophosphate 1-phosphatase activity"/>
    <property type="evidence" value="ECO:0007669"/>
    <property type="project" value="TreeGrafter"/>
</dbReference>
<dbReference type="Proteomes" id="UP000230179">
    <property type="component" value="Unassembled WGS sequence"/>
</dbReference>
<name>A0A2H0UAG7_9BACT</name>
<keyword evidence="4 5" id="KW-0460">Magnesium</keyword>
<protein>
    <recommendedName>
        <fullName evidence="8">Inositol monophosphatase</fullName>
    </recommendedName>
</protein>
<proteinExistence type="predicted"/>
<dbReference type="InterPro" id="IPR020583">
    <property type="entry name" value="Inositol_monoP_metal-BS"/>
</dbReference>
<evidence type="ECO:0008006" key="8">
    <source>
        <dbReference type="Google" id="ProtNLM"/>
    </source>
</evidence>
<feature type="binding site" evidence="5">
    <location>
        <position position="218"/>
    </location>
    <ligand>
        <name>Mg(2+)</name>
        <dbReference type="ChEBI" id="CHEBI:18420"/>
        <label>1</label>
        <note>catalytic</note>
    </ligand>
</feature>
<dbReference type="Gene3D" id="3.40.190.80">
    <property type="match status" value="1"/>
</dbReference>
<feature type="binding site" evidence="5">
    <location>
        <position position="90"/>
    </location>
    <ligand>
        <name>Mg(2+)</name>
        <dbReference type="ChEBI" id="CHEBI:18420"/>
        <label>2</label>
    </ligand>
</feature>
<dbReference type="GO" id="GO:0046872">
    <property type="term" value="F:metal ion binding"/>
    <property type="evidence" value="ECO:0007669"/>
    <property type="project" value="UniProtKB-KW"/>
</dbReference>
<organism evidence="6 7">
    <name type="scientific">Candidatus Kaiserbacteria bacterium CG10_big_fil_rev_8_21_14_0_10_56_12</name>
    <dbReference type="NCBI Taxonomy" id="1974611"/>
    <lineage>
        <taxon>Bacteria</taxon>
        <taxon>Candidatus Kaiseribacteriota</taxon>
    </lineage>
</organism>
<evidence type="ECO:0000313" key="6">
    <source>
        <dbReference type="EMBL" id="PIR83414.1"/>
    </source>
</evidence>
<keyword evidence="3" id="KW-0378">Hydrolase</keyword>
<gene>
    <name evidence="6" type="ORF">COU19_00435</name>
</gene>
<dbReference type="InterPro" id="IPR000760">
    <property type="entry name" value="Inositol_monophosphatase-like"/>
</dbReference>
<evidence type="ECO:0000256" key="5">
    <source>
        <dbReference type="PIRSR" id="PIRSR600760-2"/>
    </source>
</evidence>
<dbReference type="FunFam" id="3.30.540.10:FF:000003">
    <property type="entry name" value="Inositol-1-monophosphatase"/>
    <property type="match status" value="1"/>
</dbReference>
<evidence type="ECO:0000256" key="3">
    <source>
        <dbReference type="ARBA" id="ARBA00022801"/>
    </source>
</evidence>
<feature type="binding site" evidence="5">
    <location>
        <position position="91"/>
    </location>
    <ligand>
        <name>Mg(2+)</name>
        <dbReference type="ChEBI" id="CHEBI:18420"/>
        <label>1</label>
        <note>catalytic</note>
    </ligand>
</feature>
<evidence type="ECO:0000313" key="7">
    <source>
        <dbReference type="Proteomes" id="UP000230179"/>
    </source>
</evidence>
<dbReference type="EMBL" id="PFBL01000004">
    <property type="protein sequence ID" value="PIR83414.1"/>
    <property type="molecule type" value="Genomic_DNA"/>
</dbReference>
<dbReference type="PANTHER" id="PTHR20854">
    <property type="entry name" value="INOSITOL MONOPHOSPHATASE"/>
    <property type="match status" value="1"/>
</dbReference>
<dbReference type="Gene3D" id="3.30.540.10">
    <property type="entry name" value="Fructose-1,6-Bisphosphatase, subunit A, domain 1"/>
    <property type="match status" value="1"/>
</dbReference>
<dbReference type="GO" id="GO:0007165">
    <property type="term" value="P:signal transduction"/>
    <property type="evidence" value="ECO:0007669"/>
    <property type="project" value="TreeGrafter"/>
</dbReference>
<feature type="binding site" evidence="5">
    <location>
        <position position="71"/>
    </location>
    <ligand>
        <name>Mg(2+)</name>
        <dbReference type="ChEBI" id="CHEBI:18420"/>
        <label>1</label>
        <note>catalytic</note>
    </ligand>
</feature>
<evidence type="ECO:0000256" key="2">
    <source>
        <dbReference type="ARBA" id="ARBA00022723"/>
    </source>
</evidence>
<reference evidence="7" key="1">
    <citation type="submission" date="2017-09" db="EMBL/GenBank/DDBJ databases">
        <title>Depth-based differentiation of microbial function through sediment-hosted aquifers and enrichment of novel symbionts in the deep terrestrial subsurface.</title>
        <authorList>
            <person name="Probst A.J."/>
            <person name="Ladd B."/>
            <person name="Jarett J.K."/>
            <person name="Geller-Mcgrath D.E."/>
            <person name="Sieber C.M.K."/>
            <person name="Emerson J.B."/>
            <person name="Anantharaman K."/>
            <person name="Thomas B.C."/>
            <person name="Malmstrom R."/>
            <person name="Stieglmeier M."/>
            <person name="Klingl A."/>
            <person name="Woyke T."/>
            <person name="Ryan C.M."/>
            <person name="Banfield J.F."/>
        </authorList>
    </citation>
    <scope>NUCLEOTIDE SEQUENCE [LARGE SCALE GENOMIC DNA]</scope>
</reference>
<comment type="caution">
    <text evidence="6">The sequence shown here is derived from an EMBL/GenBank/DDBJ whole genome shotgun (WGS) entry which is preliminary data.</text>
</comment>
<evidence type="ECO:0000256" key="4">
    <source>
        <dbReference type="ARBA" id="ARBA00022842"/>
    </source>
</evidence>
<accession>A0A2H0UAG7</accession>
<dbReference type="PROSITE" id="PS00629">
    <property type="entry name" value="IMP_1"/>
    <property type="match status" value="1"/>
</dbReference>
<dbReference type="PRINTS" id="PR00377">
    <property type="entry name" value="IMPHPHTASES"/>
</dbReference>
<keyword evidence="2 5" id="KW-0479">Metal-binding</keyword>
<dbReference type="SUPFAM" id="SSF56655">
    <property type="entry name" value="Carbohydrate phosphatase"/>
    <property type="match status" value="1"/>
</dbReference>
<dbReference type="CDD" id="cd01637">
    <property type="entry name" value="IMPase_like"/>
    <property type="match status" value="1"/>
</dbReference>
<dbReference type="Pfam" id="PF00459">
    <property type="entry name" value="Inositol_P"/>
    <property type="match status" value="1"/>
</dbReference>
<dbReference type="GO" id="GO:0006020">
    <property type="term" value="P:inositol metabolic process"/>
    <property type="evidence" value="ECO:0007669"/>
    <property type="project" value="TreeGrafter"/>
</dbReference>
<feature type="binding site" evidence="5">
    <location>
        <position position="88"/>
    </location>
    <ligand>
        <name>Mg(2+)</name>
        <dbReference type="ChEBI" id="CHEBI:18420"/>
        <label>1</label>
        <note>catalytic</note>
    </ligand>
</feature>
<dbReference type="PANTHER" id="PTHR20854:SF4">
    <property type="entry name" value="INOSITOL-1-MONOPHOSPHATASE-RELATED"/>
    <property type="match status" value="1"/>
</dbReference>
<dbReference type="AlphaFoldDB" id="A0A2H0UAG7"/>
<sequence>MKDQPAELALARRLVREAGQLVRRARETHAIVKEAKDTTYRDLSTSADLASEELIISGIERAYPGATILSEESRVEKPTSTEQVWIIDPLDGTANYVKGLDAYGVSIAIFRDEHVWAAVVYLPETDEEYYALRGGGVFRNEVQLKDVSAGDTLGQVLVGVGFPHTRAEKVIAPAFALYGRVLAASADLRRSGAASYETCLLAKGAIGAYLTPDIKQWDIAAMCLFVEEEGGVASDFTGAAVDLFRQVSGQYSTALVAARSASVHAELVSQLKITSSVSI</sequence>
<comment type="cofactor">
    <cofactor evidence="1 5">
        <name>Mg(2+)</name>
        <dbReference type="ChEBI" id="CHEBI:18420"/>
    </cofactor>
</comment>
<evidence type="ECO:0000256" key="1">
    <source>
        <dbReference type="ARBA" id="ARBA00001946"/>
    </source>
</evidence>